<keyword evidence="3" id="KW-1185">Reference proteome</keyword>
<evidence type="ECO:0000313" key="2">
    <source>
        <dbReference type="EMBL" id="MFD2571713.1"/>
    </source>
</evidence>
<dbReference type="RefSeq" id="WP_381523482.1">
    <property type="nucleotide sequence ID" value="NZ_JBHULN010000007.1"/>
</dbReference>
<comment type="caution">
    <text evidence="2">The sequence shown here is derived from an EMBL/GenBank/DDBJ whole genome shotgun (WGS) entry which is preliminary data.</text>
</comment>
<dbReference type="Pfam" id="PF10130">
    <property type="entry name" value="PIN_2"/>
    <property type="match status" value="1"/>
</dbReference>
<evidence type="ECO:0000259" key="1">
    <source>
        <dbReference type="Pfam" id="PF10130"/>
    </source>
</evidence>
<dbReference type="SUPFAM" id="SSF88723">
    <property type="entry name" value="PIN domain-like"/>
    <property type="match status" value="1"/>
</dbReference>
<protein>
    <submittedName>
        <fullName evidence="2">PIN domain-containing protein</fullName>
    </submittedName>
</protein>
<dbReference type="InterPro" id="IPR002716">
    <property type="entry name" value="PIN_dom"/>
</dbReference>
<organism evidence="2 3">
    <name type="scientific">Spirosoma soli</name>
    <dbReference type="NCBI Taxonomy" id="1770529"/>
    <lineage>
        <taxon>Bacteria</taxon>
        <taxon>Pseudomonadati</taxon>
        <taxon>Bacteroidota</taxon>
        <taxon>Cytophagia</taxon>
        <taxon>Cytophagales</taxon>
        <taxon>Cytophagaceae</taxon>
        <taxon>Spirosoma</taxon>
    </lineage>
</organism>
<reference evidence="3" key="1">
    <citation type="journal article" date="2019" name="Int. J. Syst. Evol. Microbiol.">
        <title>The Global Catalogue of Microorganisms (GCM) 10K type strain sequencing project: providing services to taxonomists for standard genome sequencing and annotation.</title>
        <authorList>
            <consortium name="The Broad Institute Genomics Platform"/>
            <consortium name="The Broad Institute Genome Sequencing Center for Infectious Disease"/>
            <person name="Wu L."/>
            <person name="Ma J."/>
        </authorList>
    </citation>
    <scope>NUCLEOTIDE SEQUENCE [LARGE SCALE GENOMIC DNA]</scope>
    <source>
        <strain evidence="3">KCTC 42805</strain>
    </source>
</reference>
<name>A0ABW5M3X3_9BACT</name>
<sequence>MKIVVDTNVAFSAILNTNSKIGDLLFNSGELFTFYTCDYLQIELKRHKPKMLKVAKKMTEAQIDTTVSLVLGQITFINENLIDESVWIAAQEIVKDIDVNDTDFVALNDQLGALLWTGDKLLFSGLQEKGYTRVLNTDDLWTLRAHLRTS</sequence>
<dbReference type="InterPro" id="IPR029060">
    <property type="entry name" value="PIN-like_dom_sf"/>
</dbReference>
<accession>A0ABW5M3X3</accession>
<dbReference type="EMBL" id="JBHULN010000007">
    <property type="protein sequence ID" value="MFD2571713.1"/>
    <property type="molecule type" value="Genomic_DNA"/>
</dbReference>
<gene>
    <name evidence="2" type="ORF">ACFSUS_13795</name>
</gene>
<proteinExistence type="predicted"/>
<dbReference type="Proteomes" id="UP001597469">
    <property type="component" value="Unassembled WGS sequence"/>
</dbReference>
<feature type="domain" description="PIN" evidence="1">
    <location>
        <begin position="4"/>
        <end position="133"/>
    </location>
</feature>
<evidence type="ECO:0000313" key="3">
    <source>
        <dbReference type="Proteomes" id="UP001597469"/>
    </source>
</evidence>